<organism evidence="2 3">
    <name type="scientific">Cupriavidus taiwanensis</name>
    <dbReference type="NCBI Taxonomy" id="164546"/>
    <lineage>
        <taxon>Bacteria</taxon>
        <taxon>Pseudomonadati</taxon>
        <taxon>Pseudomonadota</taxon>
        <taxon>Betaproteobacteria</taxon>
        <taxon>Burkholderiales</taxon>
        <taxon>Burkholderiaceae</taxon>
        <taxon>Cupriavidus</taxon>
    </lineage>
</organism>
<protein>
    <submittedName>
        <fullName evidence="2">Transposase</fullName>
    </submittedName>
</protein>
<keyword evidence="1" id="KW-0175">Coiled coil</keyword>
<evidence type="ECO:0000313" key="3">
    <source>
        <dbReference type="Proteomes" id="UP000257139"/>
    </source>
</evidence>
<dbReference type="InterPro" id="IPR009057">
    <property type="entry name" value="Homeodomain-like_sf"/>
</dbReference>
<feature type="coiled-coil region" evidence="1">
    <location>
        <begin position="39"/>
        <end position="66"/>
    </location>
</feature>
<accession>A0A7Z7JIX1</accession>
<sequence>MPAGRRKTWPRNSNPTAQTIYNWVAQADRDAGKRHDGLSTAERQELTHLRRELRQVKMERDILAKAAAWFARETGTVPDKGSNS</sequence>
<proteinExistence type="predicted"/>
<comment type="caution">
    <text evidence="2">The sequence shown here is derived from an EMBL/GenBank/DDBJ whole genome shotgun (WGS) entry which is preliminary data.</text>
</comment>
<dbReference type="EMBL" id="OGUU01000053">
    <property type="protein sequence ID" value="SPC26145.1"/>
    <property type="molecule type" value="Genomic_DNA"/>
</dbReference>
<evidence type="ECO:0000256" key="1">
    <source>
        <dbReference type="SAM" id="Coils"/>
    </source>
</evidence>
<gene>
    <name evidence="2" type="ORF">CBM2594_U60011</name>
</gene>
<dbReference type="AlphaFoldDB" id="A0A7Z7JIX1"/>
<name>A0A7Z7JIX1_9BURK</name>
<dbReference type="SUPFAM" id="SSF46689">
    <property type="entry name" value="Homeodomain-like"/>
    <property type="match status" value="1"/>
</dbReference>
<reference evidence="2 3" key="1">
    <citation type="submission" date="2018-01" db="EMBL/GenBank/DDBJ databases">
        <authorList>
            <person name="Clerissi C."/>
        </authorList>
    </citation>
    <scope>NUCLEOTIDE SEQUENCE [LARGE SCALE GENOMIC DNA]</scope>
    <source>
        <strain evidence="2">Cupriavidus taiwanensis STM 6021</strain>
    </source>
</reference>
<evidence type="ECO:0000313" key="2">
    <source>
        <dbReference type="EMBL" id="SPC26145.1"/>
    </source>
</evidence>
<dbReference type="Proteomes" id="UP000257139">
    <property type="component" value="Unassembled WGS sequence"/>
</dbReference>